<feature type="chain" id="PRO_5018137445" description="VCBS repeat-containing protein" evidence="1">
    <location>
        <begin position="24"/>
        <end position="594"/>
    </location>
</feature>
<keyword evidence="3" id="KW-1185">Reference proteome</keyword>
<dbReference type="InterPro" id="IPR028994">
    <property type="entry name" value="Integrin_alpha_N"/>
</dbReference>
<organism evidence="2 3">
    <name type="scientific">Aeromicrobium camelliae</name>
    <dbReference type="NCBI Taxonomy" id="1538144"/>
    <lineage>
        <taxon>Bacteria</taxon>
        <taxon>Bacillati</taxon>
        <taxon>Actinomycetota</taxon>
        <taxon>Actinomycetes</taxon>
        <taxon>Propionibacteriales</taxon>
        <taxon>Nocardioidaceae</taxon>
        <taxon>Aeromicrobium</taxon>
    </lineage>
</organism>
<comment type="caution">
    <text evidence="2">The sequence shown here is derived from an EMBL/GenBank/DDBJ whole genome shotgun (WGS) entry which is preliminary data.</text>
</comment>
<sequence>MRRLALMCAALLATTLVVTPPVAADPAADDPVGPLQAYEATGPHAAALGSSYGPRRQVSDTGYVQDFVNGRLYATERGVFAVHGAAWAAYSRNGAHGALGFPTSELQPDGAGRGTGIQEFEGGLVVVSGDAAWAIAEPVLSEFRRLGGFEELGLPREDEVRSGRFWTQRFERGRVSASVRAGQDSLLLRRDRRNFVKSRIAPGESDYFFDYGRPGDAMLVGDWNGDGTDTLAVRRGNEFHLRNSLTSGPADVVIRYGRPNDVILVGDWNGDGTDTLAVRRGRTYHIRNSLTSGPADAVVHYGRPNDVILVGDWNGDGTDTLTVRRGRTYHVKNNLANGAADNVVPYGQATDVVLVGDWDGDGVDTLTVRRGNQYHVKNSMKAGAADRVAVFGRPGDRALVGNWDGKNHAYREKANLEPPAEIKPANGASMSPLSPAWANNSVNATVFRRNSVVSHEADGVVHQFTAYYDENGALVLARRSGGGRWEYERSMHTGNPTDAHNSISIAVDGSGYLHVSWGHHNSPLSYARSVAPLSLELGPKESMVGRGETLVTYPEFYRLPDGGLFFLYRFGRSGAGDLVLNRYDPPHRTLDAGP</sequence>
<dbReference type="RefSeq" id="WP_124236180.1">
    <property type="nucleotide sequence ID" value="NZ_JBHUFI010000003.1"/>
</dbReference>
<evidence type="ECO:0000256" key="1">
    <source>
        <dbReference type="SAM" id="SignalP"/>
    </source>
</evidence>
<proteinExistence type="predicted"/>
<feature type="signal peptide" evidence="1">
    <location>
        <begin position="1"/>
        <end position="23"/>
    </location>
</feature>
<accession>A0A3N6YG06</accession>
<dbReference type="Pfam" id="PF15892">
    <property type="entry name" value="BNR_4"/>
    <property type="match status" value="1"/>
</dbReference>
<dbReference type="AlphaFoldDB" id="A0A3N6YG06"/>
<dbReference type="EMBL" id="RQJX01000005">
    <property type="protein sequence ID" value="RQN08724.1"/>
    <property type="molecule type" value="Genomic_DNA"/>
</dbReference>
<keyword evidence="1" id="KW-0732">Signal</keyword>
<evidence type="ECO:0008006" key="4">
    <source>
        <dbReference type="Google" id="ProtNLM"/>
    </source>
</evidence>
<gene>
    <name evidence="2" type="ORF">EHW97_05595</name>
</gene>
<evidence type="ECO:0000313" key="2">
    <source>
        <dbReference type="EMBL" id="RQN08724.1"/>
    </source>
</evidence>
<dbReference type="SUPFAM" id="SSF69318">
    <property type="entry name" value="Integrin alpha N-terminal domain"/>
    <property type="match status" value="1"/>
</dbReference>
<dbReference type="OrthoDB" id="1099523at2"/>
<name>A0A3N6YG06_9ACTN</name>
<protein>
    <recommendedName>
        <fullName evidence="4">VCBS repeat-containing protein</fullName>
    </recommendedName>
</protein>
<reference evidence="2 3" key="1">
    <citation type="submission" date="2018-11" db="EMBL/GenBank/DDBJ databases">
        <authorList>
            <person name="Li F."/>
        </authorList>
    </citation>
    <scope>NUCLEOTIDE SEQUENCE [LARGE SCALE GENOMIC DNA]</scope>
    <source>
        <strain evidence="2 3">YS17T</strain>
    </source>
</reference>
<evidence type="ECO:0000313" key="3">
    <source>
        <dbReference type="Proteomes" id="UP000275225"/>
    </source>
</evidence>
<dbReference type="Proteomes" id="UP000275225">
    <property type="component" value="Unassembled WGS sequence"/>
</dbReference>